<proteinExistence type="predicted"/>
<dbReference type="CDD" id="cd22150">
    <property type="entry name" value="F-box_CeFBXA-like"/>
    <property type="match status" value="1"/>
</dbReference>
<dbReference type="Proteomes" id="UP000053989">
    <property type="component" value="Unassembled WGS sequence"/>
</dbReference>
<dbReference type="AlphaFoldDB" id="A0A0C3AWK4"/>
<protein>
    <recommendedName>
        <fullName evidence="3">F-box domain-containing protein</fullName>
    </recommendedName>
</protein>
<organism evidence="1 2">
    <name type="scientific">Scleroderma citrinum Foug A</name>
    <dbReference type="NCBI Taxonomy" id="1036808"/>
    <lineage>
        <taxon>Eukaryota</taxon>
        <taxon>Fungi</taxon>
        <taxon>Dikarya</taxon>
        <taxon>Basidiomycota</taxon>
        <taxon>Agaricomycotina</taxon>
        <taxon>Agaricomycetes</taxon>
        <taxon>Agaricomycetidae</taxon>
        <taxon>Boletales</taxon>
        <taxon>Sclerodermatineae</taxon>
        <taxon>Sclerodermataceae</taxon>
        <taxon>Scleroderma</taxon>
    </lineage>
</organism>
<accession>A0A0C3AWK4</accession>
<evidence type="ECO:0000313" key="1">
    <source>
        <dbReference type="EMBL" id="KIM69362.1"/>
    </source>
</evidence>
<gene>
    <name evidence="1" type="ORF">SCLCIDRAFT_696734</name>
</gene>
<dbReference type="InParanoid" id="A0A0C3AWK4"/>
<dbReference type="EMBL" id="KN822006">
    <property type="protein sequence ID" value="KIM69362.1"/>
    <property type="molecule type" value="Genomic_DNA"/>
</dbReference>
<keyword evidence="2" id="KW-1185">Reference proteome</keyword>
<sequence>MLAVLGQVFLAHRVLRPTMNNLPIELVKAIVENVSDTPDLFHLRAVNTSCRDLVTAGLFRTICVQNSVKSAQNIQQILTTPALAYHVQDVVYDPRDNHPFRLLSPTDSQDDCDELEIAELEEALTETFCSLAHLPSLKSVTLNFWPSFISESGVETHENPYWFTNRQVTVLHAVYHAMQSTSSPNRGIRSLTMTNVVMMPRPCYDFVHALTDSPLTHVSISVVSNIELSSWSGSKTANRSIDALLPVPNARLTSLEIKSPNGLYHCPTVQLGAYTYPALKNLVLENIIFPDTPSADGIEEFILRHKNTLKRMELRSSSWISTINLGMCCNRQMGTCVIQACQHRCQGWWRKMIKV</sequence>
<dbReference type="HOGENOM" id="CLU_052543_0_0_1"/>
<name>A0A0C3AWK4_9AGAM</name>
<reference evidence="2" key="2">
    <citation type="submission" date="2015-01" db="EMBL/GenBank/DDBJ databases">
        <title>Evolutionary Origins and Diversification of the Mycorrhizal Mutualists.</title>
        <authorList>
            <consortium name="DOE Joint Genome Institute"/>
            <consortium name="Mycorrhizal Genomics Consortium"/>
            <person name="Kohler A."/>
            <person name="Kuo A."/>
            <person name="Nagy L.G."/>
            <person name="Floudas D."/>
            <person name="Copeland A."/>
            <person name="Barry K.W."/>
            <person name="Cichocki N."/>
            <person name="Veneault-Fourrey C."/>
            <person name="LaButti K."/>
            <person name="Lindquist E.A."/>
            <person name="Lipzen A."/>
            <person name="Lundell T."/>
            <person name="Morin E."/>
            <person name="Murat C."/>
            <person name="Riley R."/>
            <person name="Ohm R."/>
            <person name="Sun H."/>
            <person name="Tunlid A."/>
            <person name="Henrissat B."/>
            <person name="Grigoriev I.V."/>
            <person name="Hibbett D.S."/>
            <person name="Martin F."/>
        </authorList>
    </citation>
    <scope>NUCLEOTIDE SEQUENCE [LARGE SCALE GENOMIC DNA]</scope>
    <source>
        <strain evidence="2">Foug A</strain>
    </source>
</reference>
<dbReference type="OrthoDB" id="2858653at2759"/>
<reference evidence="1 2" key="1">
    <citation type="submission" date="2014-04" db="EMBL/GenBank/DDBJ databases">
        <authorList>
            <consortium name="DOE Joint Genome Institute"/>
            <person name="Kuo A."/>
            <person name="Kohler A."/>
            <person name="Nagy L.G."/>
            <person name="Floudas D."/>
            <person name="Copeland A."/>
            <person name="Barry K.W."/>
            <person name="Cichocki N."/>
            <person name="Veneault-Fourrey C."/>
            <person name="LaButti K."/>
            <person name="Lindquist E.A."/>
            <person name="Lipzen A."/>
            <person name="Lundell T."/>
            <person name="Morin E."/>
            <person name="Murat C."/>
            <person name="Sun H."/>
            <person name="Tunlid A."/>
            <person name="Henrissat B."/>
            <person name="Grigoriev I.V."/>
            <person name="Hibbett D.S."/>
            <person name="Martin F."/>
            <person name="Nordberg H.P."/>
            <person name="Cantor M.N."/>
            <person name="Hua S.X."/>
        </authorList>
    </citation>
    <scope>NUCLEOTIDE SEQUENCE [LARGE SCALE GENOMIC DNA]</scope>
    <source>
        <strain evidence="1 2">Foug A</strain>
    </source>
</reference>
<evidence type="ECO:0008006" key="3">
    <source>
        <dbReference type="Google" id="ProtNLM"/>
    </source>
</evidence>
<evidence type="ECO:0000313" key="2">
    <source>
        <dbReference type="Proteomes" id="UP000053989"/>
    </source>
</evidence>